<gene>
    <name evidence="2" type="ORF">LJ739_06885</name>
</gene>
<dbReference type="RefSeq" id="WP_229158438.1">
    <property type="nucleotide sequence ID" value="NZ_JAJEWP010000001.1"/>
</dbReference>
<sequence>MMKFKFRAISLLMVVAIPAVQADAETNYFCTSDLATGFSNEDGVWIKGGFKADQKYLVRRLKDNEKYDFIEKDRTHAVLRMGGTGLPSYTCYISVGGYYICDSVLGEFKFSPEAGAFIATYTIGYWEDKEDTDNTPYIEIGVCAPM</sequence>
<evidence type="ECO:0000313" key="3">
    <source>
        <dbReference type="Proteomes" id="UP001520878"/>
    </source>
</evidence>
<proteinExistence type="predicted"/>
<evidence type="ECO:0000256" key="1">
    <source>
        <dbReference type="SAM" id="SignalP"/>
    </source>
</evidence>
<reference evidence="2 3" key="1">
    <citation type="submission" date="2021-10" db="EMBL/GenBank/DDBJ databases">
        <title>Draft genome of Aestuariibacter halophilus JC2043.</title>
        <authorList>
            <person name="Emsley S.A."/>
            <person name="Pfannmuller K.M."/>
            <person name="Ushijima B."/>
            <person name="Saw J.H."/>
            <person name="Videau P."/>
        </authorList>
    </citation>
    <scope>NUCLEOTIDE SEQUENCE [LARGE SCALE GENOMIC DNA]</scope>
    <source>
        <strain evidence="2 3">JC2043</strain>
    </source>
</reference>
<organism evidence="2 3">
    <name type="scientific">Fluctibacter halophilus</name>
    <dbReference type="NCBI Taxonomy" id="226011"/>
    <lineage>
        <taxon>Bacteria</taxon>
        <taxon>Pseudomonadati</taxon>
        <taxon>Pseudomonadota</taxon>
        <taxon>Gammaproteobacteria</taxon>
        <taxon>Alteromonadales</taxon>
        <taxon>Alteromonadaceae</taxon>
        <taxon>Fluctibacter</taxon>
    </lineage>
</organism>
<feature type="signal peptide" evidence="1">
    <location>
        <begin position="1"/>
        <end position="22"/>
    </location>
</feature>
<accession>A0ABS8G5S9</accession>
<protein>
    <submittedName>
        <fullName evidence="2">Uncharacterized protein</fullName>
    </submittedName>
</protein>
<feature type="chain" id="PRO_5046230168" evidence="1">
    <location>
        <begin position="23"/>
        <end position="146"/>
    </location>
</feature>
<comment type="caution">
    <text evidence="2">The sequence shown here is derived from an EMBL/GenBank/DDBJ whole genome shotgun (WGS) entry which is preliminary data.</text>
</comment>
<name>A0ABS8G5S9_9ALTE</name>
<keyword evidence="1" id="KW-0732">Signal</keyword>
<evidence type="ECO:0000313" key="2">
    <source>
        <dbReference type="EMBL" id="MCC2615962.1"/>
    </source>
</evidence>
<keyword evidence="3" id="KW-1185">Reference proteome</keyword>
<dbReference type="EMBL" id="JAJEWP010000001">
    <property type="protein sequence ID" value="MCC2615962.1"/>
    <property type="molecule type" value="Genomic_DNA"/>
</dbReference>
<dbReference type="Proteomes" id="UP001520878">
    <property type="component" value="Unassembled WGS sequence"/>
</dbReference>